<evidence type="ECO:0000313" key="2">
    <source>
        <dbReference type="Proteomes" id="UP000277858"/>
    </source>
</evidence>
<proteinExistence type="predicted"/>
<protein>
    <submittedName>
        <fullName evidence="1">Uncharacterized conserved protein</fullName>
    </submittedName>
</protein>
<organism evidence="1 2">
    <name type="scientific">Acidipropionibacterium jensenii</name>
    <dbReference type="NCBI Taxonomy" id="1749"/>
    <lineage>
        <taxon>Bacteria</taxon>
        <taxon>Bacillati</taxon>
        <taxon>Actinomycetota</taxon>
        <taxon>Actinomycetes</taxon>
        <taxon>Propionibacteriales</taxon>
        <taxon>Propionibacteriaceae</taxon>
        <taxon>Acidipropionibacterium</taxon>
    </lineage>
</organism>
<dbReference type="AlphaFoldDB" id="A0A3Q9UNT0"/>
<dbReference type="RefSeq" id="WP_028703141.1">
    <property type="nucleotide sequence ID" value="NZ_CP025571.1"/>
</dbReference>
<dbReference type="EMBL" id="LR134473">
    <property type="protein sequence ID" value="VEI04620.1"/>
    <property type="molecule type" value="Genomic_DNA"/>
</dbReference>
<dbReference type="InterPro" id="IPR052552">
    <property type="entry name" value="YeaO-like"/>
</dbReference>
<evidence type="ECO:0000313" key="1">
    <source>
        <dbReference type="EMBL" id="VEI04620.1"/>
    </source>
</evidence>
<dbReference type="OrthoDB" id="9790745at2"/>
<name>A0A3Q9UNT0_9ACTN</name>
<dbReference type="STRING" id="1122997.GCA_000425285_01566"/>
<dbReference type="PANTHER" id="PTHR36849:SF1">
    <property type="entry name" value="CYTOPLASMIC PROTEIN"/>
    <property type="match status" value="1"/>
</dbReference>
<dbReference type="PANTHER" id="PTHR36849">
    <property type="entry name" value="CYTOPLASMIC PROTEIN-RELATED"/>
    <property type="match status" value="1"/>
</dbReference>
<keyword evidence="2" id="KW-1185">Reference proteome</keyword>
<sequence length="128" mass="14329">MTTFTVLNIRDDLAGKDGEPPEVGGYRVLVDRLWPRGISKVRAALDAHPKEVAPSTELRKWFGHDPAKFDAFVERYRQELEASGAARDLLDELADQDDVDLLYDAKDREHNNAVVLKAVLDELAADRG</sequence>
<gene>
    <name evidence="1" type="ORF">NCTC13652_02853</name>
</gene>
<dbReference type="Proteomes" id="UP000277858">
    <property type="component" value="Chromosome"/>
</dbReference>
<accession>A0A3Q9UNT0</accession>
<dbReference type="Pfam" id="PF22752">
    <property type="entry name" value="DUF488-N3i"/>
    <property type="match status" value="1"/>
</dbReference>
<reference evidence="1 2" key="1">
    <citation type="submission" date="2018-12" db="EMBL/GenBank/DDBJ databases">
        <authorList>
            <consortium name="Pathogen Informatics"/>
        </authorList>
    </citation>
    <scope>NUCLEOTIDE SEQUENCE [LARGE SCALE GENOMIC DNA]</scope>
    <source>
        <strain evidence="1 2">NCTC13652</strain>
    </source>
</reference>